<evidence type="ECO:0000313" key="1">
    <source>
        <dbReference type="EMBL" id="PZX94833.1"/>
    </source>
</evidence>
<dbReference type="RefSeq" id="WP_111408929.1">
    <property type="nucleotide sequence ID" value="NZ_QKXH01000002.1"/>
</dbReference>
<proteinExistence type="predicted"/>
<gene>
    <name evidence="1" type="ORF">DOS84_04570</name>
</gene>
<keyword evidence="2" id="KW-1185">Reference proteome</keyword>
<dbReference type="Proteomes" id="UP000249177">
    <property type="component" value="Unassembled WGS sequence"/>
</dbReference>
<accession>A0A2W7TWE9</accession>
<dbReference type="InterPro" id="IPR026950">
    <property type="entry name" value="Caps_assemb_Wzi"/>
</dbReference>
<dbReference type="AlphaFoldDB" id="A0A2W7TWE9"/>
<dbReference type="Pfam" id="PF14052">
    <property type="entry name" value="Caps_assemb_Wzi"/>
    <property type="match status" value="1"/>
</dbReference>
<reference evidence="1 2" key="1">
    <citation type="submission" date="2018-06" db="EMBL/GenBank/DDBJ databases">
        <title>Flavobacterium sp IMCC34762, genome.</title>
        <authorList>
            <person name="Joung Y."/>
            <person name="Cho J."/>
            <person name="Song J."/>
        </authorList>
    </citation>
    <scope>NUCLEOTIDE SEQUENCE [LARGE SCALE GENOMIC DNA]</scope>
    <source>
        <strain evidence="1 2">IMCC34762</strain>
    </source>
</reference>
<sequence length="530" mass="60862">MKIQFTLAITILTALSLKAQSIPVGSIDLIEQRSRNEQLLGNGNPLISYTLRPLALEIVDSTQTYDIHSKKVTTKILPITLTQQYNTFAPYGWNDGSMIPAKGYQTLLTAGLYAQYGILSVQLKPEYVYAANPDFDIFPLTESSSVRQINAYYLNYTDLPTPYGDNSYSKLNWGQSNIKLNINKFSVGISTENLWWGPGNRNSLIMSNNATGFLHFTLNTRQPVETFIGSFEGQIISGKLEGSGLRSPKSQFIIDGVDYEIPKSNDWRYINGLSINYHPKWIPGLFVGLNRTIQVYRDDMGNSFSDYMPIFDPFQKKNLTNEDPKNRDQLAALFFRWAMKESKFEFYGETGWNDHSSTLWDLSESPEHSRAYLFGFNKLFILNKTKNKYLKVNFETTHLEQSADRIVRPAGAWYLHGIIKHGYTNKGEVLGAGIGPGSNSQTLDFSVWEKDKVWGIQVERYAHNMDFYYDAYTYYNHKWVDLKLNTYAYRKFGNLGVQANLNLSEIRNYQWLLDNNKINLQFQLSLQYQL</sequence>
<dbReference type="EMBL" id="QKXH01000002">
    <property type="protein sequence ID" value="PZX94833.1"/>
    <property type="molecule type" value="Genomic_DNA"/>
</dbReference>
<protein>
    <recommendedName>
        <fullName evidence="3">Capsule assembly Wzi family protein</fullName>
    </recommendedName>
</protein>
<dbReference type="InterPro" id="IPR038636">
    <property type="entry name" value="Wzi_sf"/>
</dbReference>
<dbReference type="OrthoDB" id="1293009at2"/>
<evidence type="ECO:0008006" key="3">
    <source>
        <dbReference type="Google" id="ProtNLM"/>
    </source>
</evidence>
<evidence type="ECO:0000313" key="2">
    <source>
        <dbReference type="Proteomes" id="UP000249177"/>
    </source>
</evidence>
<dbReference type="Gene3D" id="2.40.160.130">
    <property type="entry name" value="Capsule assembly protein Wzi"/>
    <property type="match status" value="1"/>
</dbReference>
<comment type="caution">
    <text evidence="1">The sequence shown here is derived from an EMBL/GenBank/DDBJ whole genome shotgun (WGS) entry which is preliminary data.</text>
</comment>
<organism evidence="1 2">
    <name type="scientific">Flavobacterium aquariorum</name>
    <dbReference type="NCBI Taxonomy" id="2217670"/>
    <lineage>
        <taxon>Bacteria</taxon>
        <taxon>Pseudomonadati</taxon>
        <taxon>Bacteroidota</taxon>
        <taxon>Flavobacteriia</taxon>
        <taxon>Flavobacteriales</taxon>
        <taxon>Flavobacteriaceae</taxon>
        <taxon>Flavobacterium</taxon>
    </lineage>
</organism>
<name>A0A2W7TWE9_9FLAO</name>